<reference evidence="1 2" key="1">
    <citation type="journal article" date="2005" name="J. Virol.">
        <title>An attenuated LC16m8 smallpox vaccine: analysis of full-genome sequence and induction of immune protection.</title>
        <authorList>
            <person name="Morikawa S."/>
            <person name="Sakiyama T."/>
            <person name="Hasegawa H."/>
            <person name="Saijo M."/>
            <person name="Maeda A."/>
            <person name="Kurane I."/>
            <person name="Maeno G."/>
            <person name="Kimura J."/>
            <person name="Hirama C."/>
            <person name="Yoshida T."/>
            <person name="Asahi-Ozaki Y."/>
            <person name="Sata T."/>
            <person name="Kurata T."/>
            <person name="Kojima A."/>
        </authorList>
    </citation>
    <scope>NUCLEOTIDE SEQUENCE [LARGE SCALE GENOMIC DNA]</scope>
    <source>
        <strain evidence="1">LC16mO</strain>
    </source>
</reference>
<dbReference type="EMBL" id="AY678277">
    <property type="protein sequence ID" value="AAW23931.1"/>
    <property type="molecule type" value="Genomic_DNA"/>
</dbReference>
<sequence>MKYKYTLIININNNRVLIYRSFLNPFWVPSQTAFRSASPPWPCRASPRAPPSRTTSTMAARWRLPACTYEWHF</sequence>
<proteinExistence type="predicted"/>
<protein>
    <submittedName>
        <fullName evidence="1">Uncharacterized protein</fullName>
    </submittedName>
</protein>
<dbReference type="Proteomes" id="UP000171434">
    <property type="component" value="Segment"/>
</dbReference>
<gene>
    <name evidence="1" type="ORF">mO260R</name>
</gene>
<name>Q49P95_VACC0</name>
<organismHost>
    <name type="scientific">Homo sapiens</name>
    <name type="common">Human</name>
    <dbReference type="NCBI Taxonomy" id="9606"/>
</organismHost>
<evidence type="ECO:0000313" key="2">
    <source>
        <dbReference type="Proteomes" id="UP000171434"/>
    </source>
</evidence>
<accession>Q49P95</accession>
<organism evidence="1 2">
    <name type="scientific">Vaccinia virus (strain LC16m0)</name>
    <name type="common">VACV</name>
    <dbReference type="NCBI Taxonomy" id="10246"/>
    <lineage>
        <taxon>Viruses</taxon>
        <taxon>Varidnaviria</taxon>
        <taxon>Bamfordvirae</taxon>
        <taxon>Nucleocytoviricota</taxon>
        <taxon>Pokkesviricetes</taxon>
        <taxon>Chitovirales</taxon>
        <taxon>Poxviridae</taxon>
        <taxon>Chordopoxvirinae</taxon>
        <taxon>Orthopoxvirus</taxon>
        <taxon>Vaccinia virus</taxon>
    </lineage>
</organism>
<evidence type="ECO:0000313" key="1">
    <source>
        <dbReference type="EMBL" id="AAW23931.1"/>
    </source>
</evidence>